<evidence type="ECO:0000313" key="2">
    <source>
        <dbReference type="EMBL" id="SEB83955.1"/>
    </source>
</evidence>
<dbReference type="Pfam" id="PF11292">
    <property type="entry name" value="DUF3093"/>
    <property type="match status" value="1"/>
</dbReference>
<dbReference type="GeneID" id="300995507"/>
<evidence type="ECO:0000313" key="3">
    <source>
        <dbReference type="Proteomes" id="UP000182241"/>
    </source>
</evidence>
<protein>
    <recommendedName>
        <fullName evidence="4">DUF3093 domain-containing protein</fullName>
    </recommendedName>
</protein>
<dbReference type="EMBL" id="FNSA01000003">
    <property type="protein sequence ID" value="SEB83955.1"/>
    <property type="molecule type" value="Genomic_DNA"/>
</dbReference>
<evidence type="ECO:0008006" key="4">
    <source>
        <dbReference type="Google" id="ProtNLM"/>
    </source>
</evidence>
<keyword evidence="3" id="KW-1185">Reference proteome</keyword>
<sequence>MTAPVAPLYAERGLSRVWLLIVPVATVAMILTQWLLAGRTSEWWIWLLLGLATQGFVWLQVTAGRTHVSMAITPEELRCGEETIPVAEIARILPGKAPDHPRKAKPEDFPAWSSARAMGRLRTVPRRRYGMGIQLADGSTVQAWARNDYALRAALEPLLAARSGN</sequence>
<organism evidence="2 3">
    <name type="scientific">Tsukamurella tyrosinosolvens</name>
    <dbReference type="NCBI Taxonomy" id="57704"/>
    <lineage>
        <taxon>Bacteria</taxon>
        <taxon>Bacillati</taxon>
        <taxon>Actinomycetota</taxon>
        <taxon>Actinomycetes</taxon>
        <taxon>Mycobacteriales</taxon>
        <taxon>Tsukamurellaceae</taxon>
        <taxon>Tsukamurella</taxon>
    </lineage>
</organism>
<dbReference type="OrthoDB" id="4773470at2"/>
<dbReference type="Proteomes" id="UP000182241">
    <property type="component" value="Unassembled WGS sequence"/>
</dbReference>
<gene>
    <name evidence="2" type="ORF">SAMN04489793_0907</name>
</gene>
<feature type="transmembrane region" description="Helical" evidence="1">
    <location>
        <begin position="17"/>
        <end position="37"/>
    </location>
</feature>
<keyword evidence="1" id="KW-1133">Transmembrane helix</keyword>
<evidence type="ECO:0000256" key="1">
    <source>
        <dbReference type="SAM" id="Phobius"/>
    </source>
</evidence>
<keyword evidence="1" id="KW-0472">Membrane</keyword>
<keyword evidence="1" id="KW-0812">Transmembrane</keyword>
<accession>A0A1H4MN64</accession>
<name>A0A1H4MN64_TSUTY</name>
<dbReference type="AlphaFoldDB" id="A0A1H4MN64"/>
<dbReference type="InterPro" id="IPR021443">
    <property type="entry name" value="DUF3093"/>
</dbReference>
<dbReference type="STRING" id="57704.SAMN04489793_0907"/>
<dbReference type="RefSeq" id="WP_068523828.1">
    <property type="nucleotide sequence ID" value="NZ_CP119372.1"/>
</dbReference>
<proteinExistence type="predicted"/>
<reference evidence="3" key="1">
    <citation type="submission" date="2016-10" db="EMBL/GenBank/DDBJ databases">
        <authorList>
            <person name="Varghese N."/>
            <person name="Submissions S."/>
        </authorList>
    </citation>
    <scope>NUCLEOTIDE SEQUENCE [LARGE SCALE GENOMIC DNA]</scope>
    <source>
        <strain evidence="3">DSM 44234</strain>
    </source>
</reference>
<feature type="transmembrane region" description="Helical" evidence="1">
    <location>
        <begin position="43"/>
        <end position="61"/>
    </location>
</feature>